<sequence length="123" mass="14536">MIRPVVRQKPVNHPSPFLSIPPRNREFGYCPTAKRKILDMVAASRRVEERRKGQFITFAFLNLALKGRVYCRRTRRERLTPMDLAYTRPMHIAESLWNPISTRNSPVCHHENSSQHIRQRQLC</sequence>
<evidence type="ECO:0000313" key="1">
    <source>
        <dbReference type="EMBL" id="GBN96844.1"/>
    </source>
</evidence>
<keyword evidence="3" id="KW-1185">Reference proteome</keyword>
<comment type="caution">
    <text evidence="1">The sequence shown here is derived from an EMBL/GenBank/DDBJ whole genome shotgun (WGS) entry which is preliminary data.</text>
</comment>
<dbReference type="EMBL" id="BGPR01026835">
    <property type="protein sequence ID" value="GBN96845.1"/>
    <property type="molecule type" value="Genomic_DNA"/>
</dbReference>
<dbReference type="AlphaFoldDB" id="A0A4Y2T882"/>
<dbReference type="Proteomes" id="UP000499080">
    <property type="component" value="Unassembled WGS sequence"/>
</dbReference>
<evidence type="ECO:0000313" key="2">
    <source>
        <dbReference type="EMBL" id="GBN96845.1"/>
    </source>
</evidence>
<dbReference type="EMBL" id="BGPR01026834">
    <property type="protein sequence ID" value="GBN96844.1"/>
    <property type="molecule type" value="Genomic_DNA"/>
</dbReference>
<proteinExistence type="predicted"/>
<organism evidence="1 3">
    <name type="scientific">Araneus ventricosus</name>
    <name type="common">Orbweaver spider</name>
    <name type="synonym">Epeira ventricosa</name>
    <dbReference type="NCBI Taxonomy" id="182803"/>
    <lineage>
        <taxon>Eukaryota</taxon>
        <taxon>Metazoa</taxon>
        <taxon>Ecdysozoa</taxon>
        <taxon>Arthropoda</taxon>
        <taxon>Chelicerata</taxon>
        <taxon>Arachnida</taxon>
        <taxon>Araneae</taxon>
        <taxon>Araneomorphae</taxon>
        <taxon>Entelegynae</taxon>
        <taxon>Araneoidea</taxon>
        <taxon>Araneidae</taxon>
        <taxon>Araneus</taxon>
    </lineage>
</organism>
<protein>
    <submittedName>
        <fullName evidence="1">Uncharacterized protein</fullName>
    </submittedName>
</protein>
<accession>A0A4Y2T882</accession>
<name>A0A4Y2T882_ARAVE</name>
<evidence type="ECO:0000313" key="3">
    <source>
        <dbReference type="Proteomes" id="UP000499080"/>
    </source>
</evidence>
<reference evidence="1 3" key="1">
    <citation type="journal article" date="2019" name="Sci. Rep.">
        <title>Orb-weaving spider Araneus ventricosus genome elucidates the spidroin gene catalogue.</title>
        <authorList>
            <person name="Kono N."/>
            <person name="Nakamura H."/>
            <person name="Ohtoshi R."/>
            <person name="Moran D.A.P."/>
            <person name="Shinohara A."/>
            <person name="Yoshida Y."/>
            <person name="Fujiwara M."/>
            <person name="Mori M."/>
            <person name="Tomita M."/>
            <person name="Arakawa K."/>
        </authorList>
    </citation>
    <scope>NUCLEOTIDE SEQUENCE [LARGE SCALE GENOMIC DNA]</scope>
</reference>
<gene>
    <name evidence="1" type="ORF">AVEN_257812_1</name>
    <name evidence="2" type="ORF">AVEN_74862_1</name>
</gene>